<dbReference type="Pfam" id="PF02156">
    <property type="entry name" value="Glyco_hydro_26"/>
    <property type="match status" value="1"/>
</dbReference>
<keyword evidence="8" id="KW-1185">Reference proteome</keyword>
<organism evidence="7 8">
    <name type="scientific">Abditibacterium utsteinense</name>
    <dbReference type="NCBI Taxonomy" id="1960156"/>
    <lineage>
        <taxon>Bacteria</taxon>
        <taxon>Pseudomonadati</taxon>
        <taxon>Abditibacteriota</taxon>
        <taxon>Abditibacteriia</taxon>
        <taxon>Abditibacteriales</taxon>
        <taxon>Abditibacteriaceae</taxon>
        <taxon>Abditibacterium</taxon>
    </lineage>
</organism>
<protein>
    <submittedName>
        <fullName evidence="7">Glycosyl hydrolase family 26</fullName>
    </submittedName>
</protein>
<comment type="similarity">
    <text evidence="1 4">Belongs to the glycosyl hydrolase 26 family.</text>
</comment>
<feature type="transmembrane region" description="Helical" evidence="5">
    <location>
        <begin position="70"/>
        <end position="88"/>
    </location>
</feature>
<feature type="active site" description="Proton donor" evidence="4">
    <location>
        <position position="274"/>
    </location>
</feature>
<dbReference type="InterPro" id="IPR022790">
    <property type="entry name" value="GH26_dom"/>
</dbReference>
<dbReference type="GO" id="GO:0006080">
    <property type="term" value="P:substituted mannan metabolic process"/>
    <property type="evidence" value="ECO:0007669"/>
    <property type="project" value="InterPro"/>
</dbReference>
<evidence type="ECO:0000256" key="2">
    <source>
        <dbReference type="ARBA" id="ARBA00022801"/>
    </source>
</evidence>
<evidence type="ECO:0000256" key="3">
    <source>
        <dbReference type="ARBA" id="ARBA00023295"/>
    </source>
</evidence>
<dbReference type="PANTHER" id="PTHR40079">
    <property type="entry name" value="MANNAN ENDO-1,4-BETA-MANNOSIDASE E-RELATED"/>
    <property type="match status" value="1"/>
</dbReference>
<evidence type="ECO:0000259" key="6">
    <source>
        <dbReference type="PROSITE" id="PS51764"/>
    </source>
</evidence>
<dbReference type="PANTHER" id="PTHR40079:SF4">
    <property type="entry name" value="GH26 DOMAIN-CONTAINING PROTEIN-RELATED"/>
    <property type="match status" value="1"/>
</dbReference>
<feature type="transmembrane region" description="Helical" evidence="5">
    <location>
        <begin position="37"/>
        <end position="58"/>
    </location>
</feature>
<keyword evidence="2 4" id="KW-0378">Hydrolase</keyword>
<evidence type="ECO:0000313" key="8">
    <source>
        <dbReference type="Proteomes" id="UP000237684"/>
    </source>
</evidence>
<evidence type="ECO:0000256" key="5">
    <source>
        <dbReference type="SAM" id="Phobius"/>
    </source>
</evidence>
<evidence type="ECO:0000313" key="7">
    <source>
        <dbReference type="EMBL" id="PQV64673.1"/>
    </source>
</evidence>
<dbReference type="InterPro" id="IPR017853">
    <property type="entry name" value="GH"/>
</dbReference>
<dbReference type="SUPFAM" id="SSF51445">
    <property type="entry name" value="(Trans)glycosidases"/>
    <property type="match status" value="1"/>
</dbReference>
<keyword evidence="3 4" id="KW-0326">Glycosidase</keyword>
<dbReference type="Proteomes" id="UP000237684">
    <property type="component" value="Unassembled WGS sequence"/>
</dbReference>
<evidence type="ECO:0000256" key="1">
    <source>
        <dbReference type="ARBA" id="ARBA00007754"/>
    </source>
</evidence>
<dbReference type="InterPro" id="IPR000805">
    <property type="entry name" value="Glyco_hydro_26"/>
</dbReference>
<dbReference type="GO" id="GO:0016985">
    <property type="term" value="F:mannan endo-1,4-beta-mannosidase activity"/>
    <property type="evidence" value="ECO:0007669"/>
    <property type="project" value="InterPro"/>
</dbReference>
<keyword evidence="5" id="KW-1133">Transmembrane helix</keyword>
<proteinExistence type="inferred from homology"/>
<dbReference type="AlphaFoldDB" id="A0A2S8SV55"/>
<sequence length="475" mass="53115">MESEEAVATQKKRPRVWQIQRQEKISLDSQTAPDHTAGHAINGSALCLAAFITAFMTFRPFHHTLTLHRLLLCLLVLGAVSWVFPANSEAQQLVPRRRVLAFRGMNRLSLSILRTRASGTSPLRVAHPRLVALPTFRPNFNSNRTSPRVLGVPRFNASPSSSIALGAYFYQDGQCAPGDNGAVRQWQTRAGRLPAVWLIFQSWTGWNAFPTAQARRARQLGGKLLVTWEPWSGGGDSGWNCNLIAGGKRDAYIRQYARDVKSAGVPVMIRFAHEMNGDWYPWGTAFGAGMRRHNGNSPQDYVAMWRRVVSIFRAEGATNAQWVWAPNIHFLNVNNSLSGQNSDLAALYPGDNYVDWIGLSVYNDASRRNWRTFSDLFDGAYRTVTQISSKPLMIAEMGVTEVGAPYGTSKAAWISQTLLRDIPVRYPRVKLVNWFCRDKTNQGEANYRFDSSASSLQAFRYAVNLPLYGARLSGN</sequence>
<comment type="caution">
    <text evidence="7">The sequence shown here is derived from an EMBL/GenBank/DDBJ whole genome shotgun (WGS) entry which is preliminary data.</text>
</comment>
<feature type="domain" description="GH26" evidence="6">
    <location>
        <begin position="144"/>
        <end position="462"/>
    </location>
</feature>
<dbReference type="EMBL" id="NIGF01000004">
    <property type="protein sequence ID" value="PQV64673.1"/>
    <property type="molecule type" value="Genomic_DNA"/>
</dbReference>
<dbReference type="Gene3D" id="3.20.20.80">
    <property type="entry name" value="Glycosidases"/>
    <property type="match status" value="1"/>
</dbReference>
<dbReference type="InParanoid" id="A0A2S8SV55"/>
<gene>
    <name evidence="7" type="ORF">B1R32_104167</name>
</gene>
<keyword evidence="5" id="KW-0472">Membrane</keyword>
<feature type="active site" description="Nucleophile" evidence="4">
    <location>
        <position position="396"/>
    </location>
</feature>
<dbReference type="PROSITE" id="PS51764">
    <property type="entry name" value="GH26"/>
    <property type="match status" value="1"/>
</dbReference>
<keyword evidence="5" id="KW-0812">Transmembrane</keyword>
<reference evidence="7 8" key="1">
    <citation type="journal article" date="2018" name="Syst. Appl. Microbiol.">
        <title>Abditibacterium utsteinense sp. nov., the first cultivated member of candidate phylum FBP, isolated from ice-free Antarctic soil samples.</title>
        <authorList>
            <person name="Tahon G."/>
            <person name="Tytgat B."/>
            <person name="Lebbe L."/>
            <person name="Carlier A."/>
            <person name="Willems A."/>
        </authorList>
    </citation>
    <scope>NUCLEOTIDE SEQUENCE [LARGE SCALE GENOMIC DNA]</scope>
    <source>
        <strain evidence="7 8">LMG 29911</strain>
    </source>
</reference>
<name>A0A2S8SV55_9BACT</name>
<accession>A0A2S8SV55</accession>
<evidence type="ECO:0000256" key="4">
    <source>
        <dbReference type="PROSITE-ProRule" id="PRU01100"/>
    </source>
</evidence>